<organism evidence="9 10">
    <name type="scientific">Ligilactobacillus salitolerans</name>
    <dbReference type="NCBI Taxonomy" id="1808352"/>
    <lineage>
        <taxon>Bacteria</taxon>
        <taxon>Bacillati</taxon>
        <taxon>Bacillota</taxon>
        <taxon>Bacilli</taxon>
        <taxon>Lactobacillales</taxon>
        <taxon>Lactobacillaceae</taxon>
        <taxon>Ligilactobacillus</taxon>
    </lineage>
</organism>
<proteinExistence type="inferred from homology"/>
<dbReference type="GO" id="GO:0005829">
    <property type="term" value="C:cytosol"/>
    <property type="evidence" value="ECO:0007669"/>
    <property type="project" value="TreeGrafter"/>
</dbReference>
<dbReference type="NCBIfam" id="TIGR03168">
    <property type="entry name" value="1-PFK"/>
    <property type="match status" value="1"/>
</dbReference>
<comment type="caution">
    <text evidence="9">The sequence shown here is derived from an EMBL/GenBank/DDBJ whole genome shotgun (WGS) entry which is preliminary data.</text>
</comment>
<reference evidence="9 10" key="1">
    <citation type="journal article" date="2019" name="Int. J. Syst. Evol. Microbiol.">
        <title>Lactobacillus salitolerans sp. nov., a novel lactic acid bacterium isolated from spent mushroom substrates.</title>
        <authorList>
            <person name="Tohno M."/>
            <person name="Tanizawa Y."/>
            <person name="Kojima Y."/>
            <person name="Sakamoto M."/>
            <person name="Nakamura Y."/>
            <person name="Ohkuma M."/>
            <person name="Kobayashi H."/>
        </authorList>
    </citation>
    <scope>NUCLEOTIDE SEQUENCE [LARGE SCALE GENOMIC DNA]</scope>
    <source>
        <strain evidence="9 10">YK43</strain>
    </source>
</reference>
<comment type="similarity">
    <text evidence="1">Belongs to the carbohydrate kinase pfkB family.</text>
</comment>
<keyword evidence="3 7" id="KW-0423">Lactose metabolism</keyword>
<dbReference type="InterPro" id="IPR002173">
    <property type="entry name" value="Carboh/pur_kinase_PfkB_CS"/>
</dbReference>
<keyword evidence="10" id="KW-1185">Reference proteome</keyword>
<dbReference type="GO" id="GO:0005524">
    <property type="term" value="F:ATP binding"/>
    <property type="evidence" value="ECO:0007669"/>
    <property type="project" value="UniProtKB-KW"/>
</dbReference>
<dbReference type="UniPathway" id="UPA00704">
    <property type="reaction ID" value="UER00715"/>
</dbReference>
<comment type="catalytic activity">
    <reaction evidence="7">
        <text>D-tagatofuranose 6-phosphate + ATP = D-tagatofuranose 1,6-bisphosphate + ADP + H(+)</text>
        <dbReference type="Rhea" id="RHEA:12420"/>
        <dbReference type="ChEBI" id="CHEBI:15378"/>
        <dbReference type="ChEBI" id="CHEBI:30616"/>
        <dbReference type="ChEBI" id="CHEBI:58694"/>
        <dbReference type="ChEBI" id="CHEBI:58695"/>
        <dbReference type="ChEBI" id="CHEBI:456216"/>
        <dbReference type="EC" id="2.7.1.144"/>
    </reaction>
</comment>
<dbReference type="InterPro" id="IPR011611">
    <property type="entry name" value="PfkB_dom"/>
</dbReference>
<dbReference type="Pfam" id="PF00294">
    <property type="entry name" value="PfkB"/>
    <property type="match status" value="1"/>
</dbReference>
<dbReference type="GO" id="GO:2001059">
    <property type="term" value="P:D-tagatose 6-phosphate catabolic process"/>
    <property type="evidence" value="ECO:0007669"/>
    <property type="project" value="UniProtKB-UniPathway"/>
</dbReference>
<evidence type="ECO:0000313" key="10">
    <source>
        <dbReference type="Proteomes" id="UP000286848"/>
    </source>
</evidence>
<comment type="pathway">
    <text evidence="7">Carbohydrate metabolism; D-tagatose 6-phosphate degradation; D-glyceraldehyde 3-phosphate and glycerone phosphate from D-tagatose 6-phosphate: step 1/2.</text>
</comment>
<dbReference type="OrthoDB" id="9801219at2"/>
<keyword evidence="5 9" id="KW-0418">Kinase</keyword>
<protein>
    <recommendedName>
        <fullName evidence="7">Tagatose-6-phosphate kinase</fullName>
        <ecNumber evidence="7">2.7.1.144</ecNumber>
    </recommendedName>
</protein>
<dbReference type="GO" id="GO:0044281">
    <property type="term" value="P:small molecule metabolic process"/>
    <property type="evidence" value="ECO:0007669"/>
    <property type="project" value="UniProtKB-ARBA"/>
</dbReference>
<dbReference type="EC" id="2.7.1.144" evidence="7"/>
<dbReference type="PIRSF" id="PIRSF000535">
    <property type="entry name" value="1PFK/6PFK/LacC"/>
    <property type="match status" value="1"/>
</dbReference>
<dbReference type="InterPro" id="IPR017583">
    <property type="entry name" value="Tagatose/fructose_Pkinase"/>
</dbReference>
<keyword evidence="6 7" id="KW-0067">ATP-binding</keyword>
<dbReference type="Proteomes" id="UP000286848">
    <property type="component" value="Unassembled WGS sequence"/>
</dbReference>
<evidence type="ECO:0000313" key="9">
    <source>
        <dbReference type="EMBL" id="GBG93696.1"/>
    </source>
</evidence>
<dbReference type="EMBL" id="BFFP01000001">
    <property type="protein sequence ID" value="GBG93696.1"/>
    <property type="molecule type" value="Genomic_DNA"/>
</dbReference>
<evidence type="ECO:0000256" key="6">
    <source>
        <dbReference type="ARBA" id="ARBA00022840"/>
    </source>
</evidence>
<feature type="domain" description="Carbohydrate kinase PfkB" evidence="8">
    <location>
        <begin position="10"/>
        <end position="299"/>
    </location>
</feature>
<evidence type="ECO:0000256" key="1">
    <source>
        <dbReference type="ARBA" id="ARBA00005380"/>
    </source>
</evidence>
<dbReference type="RefSeq" id="WP_124974437.1">
    <property type="nucleotide sequence ID" value="NZ_BFFP01000001.1"/>
</dbReference>
<evidence type="ECO:0000259" key="8">
    <source>
        <dbReference type="Pfam" id="PF00294"/>
    </source>
</evidence>
<dbReference type="GO" id="GO:0005988">
    <property type="term" value="P:lactose metabolic process"/>
    <property type="evidence" value="ECO:0007669"/>
    <property type="project" value="UniProtKB-KW"/>
</dbReference>
<evidence type="ECO:0000256" key="4">
    <source>
        <dbReference type="ARBA" id="ARBA00022741"/>
    </source>
</evidence>
<dbReference type="SUPFAM" id="SSF53613">
    <property type="entry name" value="Ribokinase-like"/>
    <property type="match status" value="1"/>
</dbReference>
<gene>
    <name evidence="9" type="primary">lacC</name>
    <name evidence="9" type="ORF">LFYK43_01550</name>
</gene>
<dbReference type="Gene3D" id="3.40.1190.20">
    <property type="match status" value="1"/>
</dbReference>
<comment type="similarity">
    <text evidence="7">Belongs to the carbohydrate kinase PfkB family. LacC subfamily.</text>
</comment>
<dbReference type="PROSITE" id="PS00584">
    <property type="entry name" value="PFKB_KINASES_2"/>
    <property type="match status" value="1"/>
</dbReference>
<dbReference type="GO" id="GO:0008443">
    <property type="term" value="F:phosphofructokinase activity"/>
    <property type="evidence" value="ECO:0007669"/>
    <property type="project" value="UniProtKB-ARBA"/>
</dbReference>
<name>A0A401IQ97_9LACO</name>
<evidence type="ECO:0000256" key="2">
    <source>
        <dbReference type="ARBA" id="ARBA00022679"/>
    </source>
</evidence>
<dbReference type="AlphaFoldDB" id="A0A401IQ97"/>
<dbReference type="CDD" id="cd01164">
    <property type="entry name" value="FruK_PfkB_like"/>
    <property type="match status" value="1"/>
</dbReference>
<evidence type="ECO:0000256" key="5">
    <source>
        <dbReference type="ARBA" id="ARBA00022777"/>
    </source>
</evidence>
<keyword evidence="4 7" id="KW-0547">Nucleotide-binding</keyword>
<sequence length="315" mass="33913">MPNKILAITMNPSVDISYPIDHLQLDTVNRVSNVTKTAGGKGLNVARVVYQLQEPVSTSGVLGGTIGTFISQQLADIGLQEQFLHIPQESRNCIAILHDDGQQTEVLEAGPTLTADQQVEFMDHFDQLLNEVSLVTISGSLPRGFAVDLYADMVEAAAKKDVKVILDSSGASLAAGISKEHKPLLIKPNQEEIAQLVGRKLNDLADLQHVLLNEEVFGGLEWVVVSLGKDGALAKVGQELYRVTIPKINVVNPVGSGDSTVAGLAVGINRHESVPDVLKTAMTTGMLNTMEKETGHIDPTLFDEYFAKVSVEKIN</sequence>
<dbReference type="GO" id="GO:0009024">
    <property type="term" value="F:tagatose-6-phosphate kinase activity"/>
    <property type="evidence" value="ECO:0007669"/>
    <property type="project" value="UniProtKB-EC"/>
</dbReference>
<dbReference type="PANTHER" id="PTHR46566:SF5">
    <property type="entry name" value="1-PHOSPHOFRUCTOKINASE"/>
    <property type="match status" value="1"/>
</dbReference>
<dbReference type="PANTHER" id="PTHR46566">
    <property type="entry name" value="1-PHOSPHOFRUCTOKINASE-RELATED"/>
    <property type="match status" value="1"/>
</dbReference>
<keyword evidence="2 7" id="KW-0808">Transferase</keyword>
<evidence type="ECO:0000256" key="3">
    <source>
        <dbReference type="ARBA" id="ARBA00022736"/>
    </source>
</evidence>
<dbReference type="InterPro" id="IPR029056">
    <property type="entry name" value="Ribokinase-like"/>
</dbReference>
<accession>A0A401IQ97</accession>
<dbReference type="GO" id="GO:0016052">
    <property type="term" value="P:carbohydrate catabolic process"/>
    <property type="evidence" value="ECO:0007669"/>
    <property type="project" value="UniProtKB-ARBA"/>
</dbReference>
<evidence type="ECO:0000256" key="7">
    <source>
        <dbReference type="PIRNR" id="PIRNR000535"/>
    </source>
</evidence>
<dbReference type="FunFam" id="3.40.1190.20:FF:000001">
    <property type="entry name" value="Phosphofructokinase"/>
    <property type="match status" value="1"/>
</dbReference>